<proteinExistence type="predicted"/>
<comment type="caution">
    <text evidence="1">The sequence shown here is derived from an EMBL/GenBank/DDBJ whole genome shotgun (WGS) entry which is preliminary data.</text>
</comment>
<dbReference type="RefSeq" id="WP_170056094.1">
    <property type="nucleotide sequence ID" value="NZ_JABBKX010000010.1"/>
</dbReference>
<name>A0A848EHL5_9PROT</name>
<keyword evidence="2" id="KW-1185">Reference proteome</keyword>
<evidence type="ECO:0000313" key="1">
    <source>
        <dbReference type="EMBL" id="NMJ43901.1"/>
    </source>
</evidence>
<dbReference type="AlphaFoldDB" id="A0A848EHL5"/>
<protein>
    <submittedName>
        <fullName evidence="1">Uncharacterized protein</fullName>
    </submittedName>
</protein>
<sequence length="123" mass="13034">MATITVLLALAAGPGFPEGSPEHRYEIELALDAAGHPDAAAWAADPEPWRARRIVPGAEPEAGDVQHDPDHGWSIRFYGRVAEGPDAPETQFDCGAEPVRPGEHVTVTEPDGAAFAYRVVGIA</sequence>
<organism evidence="1 2">
    <name type="scientific">Neoroseomonas marina</name>
    <dbReference type="NCBI Taxonomy" id="1232220"/>
    <lineage>
        <taxon>Bacteria</taxon>
        <taxon>Pseudomonadati</taxon>
        <taxon>Pseudomonadota</taxon>
        <taxon>Alphaproteobacteria</taxon>
        <taxon>Acetobacterales</taxon>
        <taxon>Acetobacteraceae</taxon>
        <taxon>Neoroseomonas</taxon>
    </lineage>
</organism>
<dbReference type="EMBL" id="JABBKX010000010">
    <property type="protein sequence ID" value="NMJ43901.1"/>
    <property type="molecule type" value="Genomic_DNA"/>
</dbReference>
<reference evidence="1 2" key="1">
    <citation type="submission" date="2020-03" db="EMBL/GenBank/DDBJ databases">
        <authorList>
            <person name="Sun Q."/>
        </authorList>
    </citation>
    <scope>NUCLEOTIDE SEQUENCE [LARGE SCALE GENOMIC DNA]</scope>
    <source>
        <strain evidence="1 2">JC162</strain>
    </source>
</reference>
<evidence type="ECO:0000313" key="2">
    <source>
        <dbReference type="Proteomes" id="UP000548582"/>
    </source>
</evidence>
<accession>A0A848EHL5</accession>
<gene>
    <name evidence="1" type="ORF">GWK16_21825</name>
</gene>
<dbReference type="Proteomes" id="UP000548582">
    <property type="component" value="Unassembled WGS sequence"/>
</dbReference>